<dbReference type="EMBL" id="LLXX01000118">
    <property type="protein sequence ID" value="KRR05534.1"/>
    <property type="molecule type" value="Genomic_DNA"/>
</dbReference>
<feature type="transmembrane region" description="Helical" evidence="5">
    <location>
        <begin position="78"/>
        <end position="95"/>
    </location>
</feature>
<dbReference type="Pfam" id="PF07298">
    <property type="entry name" value="NnrU"/>
    <property type="match status" value="1"/>
</dbReference>
<evidence type="ECO:0000256" key="4">
    <source>
        <dbReference type="ARBA" id="ARBA00023136"/>
    </source>
</evidence>
<dbReference type="RefSeq" id="WP_057851488.1">
    <property type="nucleotide sequence ID" value="NZ_LLXX01000118.1"/>
</dbReference>
<keyword evidence="8" id="KW-1185">Reference proteome</keyword>
<proteinExistence type="predicted"/>
<dbReference type="OrthoDB" id="5293641at2"/>
<evidence type="ECO:0000256" key="1">
    <source>
        <dbReference type="ARBA" id="ARBA00004141"/>
    </source>
</evidence>
<evidence type="ECO:0000256" key="3">
    <source>
        <dbReference type="ARBA" id="ARBA00022989"/>
    </source>
</evidence>
<name>A0A0R3KXU9_9BRAD</name>
<feature type="domain" description="NnrU" evidence="6">
    <location>
        <begin position="5"/>
        <end position="190"/>
    </location>
</feature>
<dbReference type="AlphaFoldDB" id="A0A0R3KXU9"/>
<keyword evidence="3 5" id="KW-1133">Transmembrane helix</keyword>
<dbReference type="Proteomes" id="UP000051913">
    <property type="component" value="Unassembled WGS sequence"/>
</dbReference>
<feature type="transmembrane region" description="Helical" evidence="5">
    <location>
        <begin position="42"/>
        <end position="58"/>
    </location>
</feature>
<evidence type="ECO:0000256" key="5">
    <source>
        <dbReference type="SAM" id="Phobius"/>
    </source>
</evidence>
<accession>A0A0R3KXU9</accession>
<dbReference type="STRING" id="1518501.CQ10_22970"/>
<dbReference type="GO" id="GO:0016020">
    <property type="term" value="C:membrane"/>
    <property type="evidence" value="ECO:0007669"/>
    <property type="project" value="UniProtKB-SubCell"/>
</dbReference>
<comment type="subcellular location">
    <subcellularLocation>
        <location evidence="1">Membrane</location>
        <topology evidence="1">Multi-pass membrane protein</topology>
    </subcellularLocation>
</comment>
<comment type="caution">
    <text evidence="7">The sequence shown here is derived from an EMBL/GenBank/DDBJ whole genome shotgun (WGS) entry which is preliminary data.</text>
</comment>
<organism evidence="7 8">
    <name type="scientific">Bradyrhizobium valentinum</name>
    <dbReference type="NCBI Taxonomy" id="1518501"/>
    <lineage>
        <taxon>Bacteria</taxon>
        <taxon>Pseudomonadati</taxon>
        <taxon>Pseudomonadota</taxon>
        <taxon>Alphaproteobacteria</taxon>
        <taxon>Hyphomicrobiales</taxon>
        <taxon>Nitrobacteraceae</taxon>
        <taxon>Bradyrhizobium</taxon>
    </lineage>
</organism>
<dbReference type="InterPro" id="IPR009915">
    <property type="entry name" value="NnrU_dom"/>
</dbReference>
<evidence type="ECO:0000313" key="7">
    <source>
        <dbReference type="EMBL" id="KRR05534.1"/>
    </source>
</evidence>
<feature type="transmembrane region" description="Helical" evidence="5">
    <location>
        <begin position="115"/>
        <end position="140"/>
    </location>
</feature>
<protein>
    <submittedName>
        <fullName evidence="7">NnrU family protein</fullName>
    </submittedName>
</protein>
<keyword evidence="4 5" id="KW-0472">Membrane</keyword>
<feature type="transmembrane region" description="Helical" evidence="5">
    <location>
        <begin position="165"/>
        <end position="187"/>
    </location>
</feature>
<evidence type="ECO:0000313" key="8">
    <source>
        <dbReference type="Proteomes" id="UP000051913"/>
    </source>
</evidence>
<gene>
    <name evidence="7" type="ORF">CP49_03355</name>
</gene>
<evidence type="ECO:0000256" key="2">
    <source>
        <dbReference type="ARBA" id="ARBA00022692"/>
    </source>
</evidence>
<sequence>MGLLVLILGLILFLGVHTLTTQRKLRAQVIAATGEGGYKIGYALASFIGLALIIWGFAQYRATGMRPIWDPPTSLKHIAVALMLPAVIMVVASYIRGRIYTTLKHPMLAGIKLWAATHLLANGDLGSIILFGSFLAWAVYDRISLKYRSDAGAPPIPVGGPGNDLIAIAVGLVAYLALAFAFHPVVIGVPVVGA</sequence>
<keyword evidence="2 5" id="KW-0812">Transmembrane</keyword>
<evidence type="ECO:0000259" key="6">
    <source>
        <dbReference type="Pfam" id="PF07298"/>
    </source>
</evidence>
<reference evidence="7 8" key="1">
    <citation type="submission" date="2014-03" db="EMBL/GenBank/DDBJ databases">
        <title>Bradyrhizobium valentinum sp. nov., isolated from effective nodules of Lupinus mariae-josephae, a lupine endemic of basic-lime soils in Eastern Spain.</title>
        <authorList>
            <person name="Duran D."/>
            <person name="Rey L."/>
            <person name="Navarro A."/>
            <person name="Busquets A."/>
            <person name="Imperial J."/>
            <person name="Ruiz-Argueso T."/>
        </authorList>
    </citation>
    <scope>NUCLEOTIDE SEQUENCE [LARGE SCALE GENOMIC DNA]</scope>
    <source>
        <strain evidence="7 8">LmjM3</strain>
    </source>
</reference>